<keyword evidence="1" id="KW-0812">Transmembrane</keyword>
<reference evidence="2" key="1">
    <citation type="journal article" date="2015" name="Proc. Natl. Acad. Sci. U.S.A.">
        <title>Networks of energetic and metabolic interactions define dynamics in microbial communities.</title>
        <authorList>
            <person name="Embree M."/>
            <person name="Liu J.K."/>
            <person name="Al-Bassam M.M."/>
            <person name="Zengler K."/>
        </authorList>
    </citation>
    <scope>NUCLEOTIDE SEQUENCE</scope>
</reference>
<gene>
    <name evidence="2" type="ORF">ASZ90_016321</name>
</gene>
<accession>A0A0W8EZZ3</accession>
<comment type="caution">
    <text evidence="2">The sequence shown here is derived from an EMBL/GenBank/DDBJ whole genome shotgun (WGS) entry which is preliminary data.</text>
</comment>
<evidence type="ECO:0000256" key="1">
    <source>
        <dbReference type="SAM" id="Phobius"/>
    </source>
</evidence>
<organism evidence="2">
    <name type="scientific">hydrocarbon metagenome</name>
    <dbReference type="NCBI Taxonomy" id="938273"/>
    <lineage>
        <taxon>unclassified sequences</taxon>
        <taxon>metagenomes</taxon>
        <taxon>ecological metagenomes</taxon>
    </lineage>
</organism>
<keyword evidence="1" id="KW-0472">Membrane</keyword>
<dbReference type="EMBL" id="LNQE01001708">
    <property type="protein sequence ID" value="KUG14046.1"/>
    <property type="molecule type" value="Genomic_DNA"/>
</dbReference>
<keyword evidence="1" id="KW-1133">Transmembrane helix</keyword>
<proteinExistence type="predicted"/>
<protein>
    <submittedName>
        <fullName evidence="2">Uncharacterized protein</fullName>
    </submittedName>
</protein>
<name>A0A0W8EZZ3_9ZZZZ</name>
<evidence type="ECO:0000313" key="2">
    <source>
        <dbReference type="EMBL" id="KUG14046.1"/>
    </source>
</evidence>
<dbReference type="AlphaFoldDB" id="A0A0W8EZZ3"/>
<feature type="transmembrane region" description="Helical" evidence="1">
    <location>
        <begin position="6"/>
        <end position="24"/>
    </location>
</feature>
<sequence length="46" mass="5075">MSGDSYSSGFVGMLVLPVTSFGFHEYPAIRFNHMDDIYGLSGTITR</sequence>